<protein>
    <recommendedName>
        <fullName evidence="10">DNA helicase</fullName>
    </recommendedName>
</protein>
<evidence type="ECO:0000256" key="4">
    <source>
        <dbReference type="ARBA" id="ARBA00022840"/>
    </source>
</evidence>
<evidence type="ECO:0000256" key="3">
    <source>
        <dbReference type="ARBA" id="ARBA00022806"/>
    </source>
</evidence>
<dbReference type="PANTHER" id="PTHR11070">
    <property type="entry name" value="UVRD / RECB / PCRA DNA HELICASE FAMILY MEMBER"/>
    <property type="match status" value="1"/>
</dbReference>
<evidence type="ECO:0000313" key="8">
    <source>
        <dbReference type="EMBL" id="NRT54312.1"/>
    </source>
</evidence>
<dbReference type="InterPro" id="IPR014017">
    <property type="entry name" value="DNA_helicase_UvrD-like_C"/>
</dbReference>
<dbReference type="Gene3D" id="3.40.50.300">
    <property type="entry name" value="P-loop containing nucleotide triphosphate hydrolases"/>
    <property type="match status" value="2"/>
</dbReference>
<keyword evidence="1" id="KW-0547">Nucleotide-binding</keyword>
<evidence type="ECO:0000313" key="9">
    <source>
        <dbReference type="Proteomes" id="UP001516061"/>
    </source>
</evidence>
<accession>A0ABX2FYM7</accession>
<dbReference type="InterPro" id="IPR011528">
    <property type="entry name" value="NERD"/>
</dbReference>
<name>A0ABX2FYM7_9BURK</name>
<comment type="caution">
    <text evidence="8">The sequence shown here is derived from an EMBL/GenBank/DDBJ whole genome shotgun (WGS) entry which is preliminary data.</text>
</comment>
<evidence type="ECO:0000256" key="2">
    <source>
        <dbReference type="ARBA" id="ARBA00022801"/>
    </source>
</evidence>
<feature type="domain" description="UvrD-like helicase C-terminal" evidence="7">
    <location>
        <begin position="559"/>
        <end position="615"/>
    </location>
</feature>
<evidence type="ECO:0000259" key="7">
    <source>
        <dbReference type="Pfam" id="PF13361"/>
    </source>
</evidence>
<feature type="domain" description="NERD" evidence="6">
    <location>
        <begin position="16"/>
        <end position="110"/>
    </location>
</feature>
<dbReference type="InterPro" id="IPR027417">
    <property type="entry name" value="P-loop_NTPase"/>
</dbReference>
<evidence type="ECO:0008006" key="10">
    <source>
        <dbReference type="Google" id="ProtNLM"/>
    </source>
</evidence>
<dbReference type="EMBL" id="JABSNM010000001">
    <property type="protein sequence ID" value="NRT54312.1"/>
    <property type="molecule type" value="Genomic_DNA"/>
</dbReference>
<dbReference type="SUPFAM" id="SSF52540">
    <property type="entry name" value="P-loop containing nucleoside triphosphate hydrolases"/>
    <property type="match status" value="1"/>
</dbReference>
<feature type="domain" description="UvrD-like helicase C-terminal" evidence="7">
    <location>
        <begin position="432"/>
        <end position="551"/>
    </location>
</feature>
<keyword evidence="9" id="KW-1185">Reference proteome</keyword>
<keyword evidence="3" id="KW-0347">Helicase</keyword>
<evidence type="ECO:0000256" key="1">
    <source>
        <dbReference type="ARBA" id="ARBA00022741"/>
    </source>
</evidence>
<dbReference type="PANTHER" id="PTHR11070:SF45">
    <property type="entry name" value="DNA 3'-5' HELICASE"/>
    <property type="match status" value="1"/>
</dbReference>
<gene>
    <name evidence="8" type="ORF">HNQ01_000019</name>
</gene>
<dbReference type="InterPro" id="IPR000212">
    <property type="entry name" value="DNA_helicase_UvrD/REP"/>
</dbReference>
<organism evidence="8 9">
    <name type="scientific">Sphaerotilus uruguayifluvii</name>
    <dbReference type="NCBI Taxonomy" id="2735897"/>
    <lineage>
        <taxon>Bacteria</taxon>
        <taxon>Pseudomonadati</taxon>
        <taxon>Pseudomonadota</taxon>
        <taxon>Betaproteobacteria</taxon>
        <taxon>Burkholderiales</taxon>
        <taxon>Sphaerotilaceae</taxon>
        <taxon>Sphaerotilus</taxon>
    </lineage>
</organism>
<dbReference type="Proteomes" id="UP001516061">
    <property type="component" value="Unassembled WGS sequence"/>
</dbReference>
<sequence>MAQFPQGLRQIESRCNAGERRVLDQLRQCLDDQHIVWHDLPVGEAARQPDFIVLGPGLGLLLLEVKDWKLATIRQATPDRVELATASGPVMTAHPLRQVRDHAMALADLLQRDPALVHDDGPHRGRLALRYGWGAVMSNLRRAEVAALPGFDAVFPPARTLLRDDLDDSVDPETFVQRLSGLFTVDLPQRLTPAQRERIRWHLFPELRLGAPSPVQRAGHATPVEPPPEPPPEVPDLLQVMDLQQEQVARTLGDGHRVIHGVAGSGKTMILVHRARRLAQEAEPARPVLVFCYNRALADRIEALIAPGEALRTRLQVRTFHGWCAELARRHRIAVPAAPEGQDDADAPARLAQAVIAAADAGRVPLGGHHAVLIDEAHDFEDGWLRLAAAMSDPAARRLLVLYDDAQSIYQRLRQRFSFASVGIQARGRTSVLRLNYRNTAEVLGLALRFARGLLPERGRDREAGRGDEDGVTGVAPSSSGRRGPRPVLIRARSEHEEAELLAARIADAVAAGTAAGEIAVLCRTRAQMAPIAEALARRGLPLQSMGSAGFQHFDWRQAGIRLVTLHSAKGLEFAHVHVAGLQRLPWRDETLEDAVRLVYVAMTRATQSLVLSCCGSSPVVERLQAALRDSPAADLDLEPAPQ</sequence>
<dbReference type="RefSeq" id="WP_173803288.1">
    <property type="nucleotide sequence ID" value="NZ_JABSNM010000001.1"/>
</dbReference>
<keyword evidence="2" id="KW-0378">Hydrolase</keyword>
<dbReference type="Pfam" id="PF08378">
    <property type="entry name" value="NERD"/>
    <property type="match status" value="1"/>
</dbReference>
<feature type="compositionally biased region" description="Basic and acidic residues" evidence="5">
    <location>
        <begin position="459"/>
        <end position="469"/>
    </location>
</feature>
<evidence type="ECO:0000259" key="6">
    <source>
        <dbReference type="Pfam" id="PF08378"/>
    </source>
</evidence>
<dbReference type="Pfam" id="PF13361">
    <property type="entry name" value="UvrD_C"/>
    <property type="match status" value="2"/>
</dbReference>
<feature type="region of interest" description="Disordered" evidence="5">
    <location>
        <begin position="459"/>
        <end position="486"/>
    </location>
</feature>
<proteinExistence type="predicted"/>
<feature type="region of interest" description="Disordered" evidence="5">
    <location>
        <begin position="212"/>
        <end position="232"/>
    </location>
</feature>
<reference evidence="8 9" key="1">
    <citation type="submission" date="2020-05" db="EMBL/GenBank/DDBJ databases">
        <title>Genomic Encyclopedia of Type Strains, Phase IV (KMG-V): Genome sequencing to study the core and pangenomes of soil and plant-associated prokaryotes.</title>
        <authorList>
            <person name="Whitman W."/>
        </authorList>
    </citation>
    <scope>NUCLEOTIDE SEQUENCE [LARGE SCALE GENOMIC DNA]</scope>
    <source>
        <strain evidence="8 9">C29</strain>
    </source>
</reference>
<keyword evidence="4" id="KW-0067">ATP-binding</keyword>
<dbReference type="Pfam" id="PF13245">
    <property type="entry name" value="AAA_19"/>
    <property type="match status" value="1"/>
</dbReference>
<evidence type="ECO:0000256" key="5">
    <source>
        <dbReference type="SAM" id="MobiDB-lite"/>
    </source>
</evidence>